<proteinExistence type="predicted"/>
<evidence type="ECO:0000313" key="1">
    <source>
        <dbReference type="EMBL" id="EGE03388.1"/>
    </source>
</evidence>
<gene>
    <name evidence="1" type="ORF">TEQG_02424</name>
</gene>
<keyword evidence="2" id="KW-1185">Reference proteome</keyword>
<dbReference type="Proteomes" id="UP000009169">
    <property type="component" value="Unassembled WGS sequence"/>
</dbReference>
<reference evidence="2" key="1">
    <citation type="journal article" date="2012" name="MBio">
        <title>Comparative genome analysis of Trichophyton rubrum and related dermatophytes reveals candidate genes involved in infection.</title>
        <authorList>
            <person name="Martinez D.A."/>
            <person name="Oliver B.G."/>
            <person name="Graeser Y."/>
            <person name="Goldberg J.M."/>
            <person name="Li W."/>
            <person name="Martinez-Rossi N.M."/>
            <person name="Monod M."/>
            <person name="Shelest E."/>
            <person name="Barton R.C."/>
            <person name="Birch E."/>
            <person name="Brakhage A.A."/>
            <person name="Chen Z."/>
            <person name="Gurr S.J."/>
            <person name="Heiman D."/>
            <person name="Heitman J."/>
            <person name="Kosti I."/>
            <person name="Rossi A."/>
            <person name="Saif S."/>
            <person name="Samalova M."/>
            <person name="Saunders C.W."/>
            <person name="Shea T."/>
            <person name="Summerbell R.C."/>
            <person name="Xu J."/>
            <person name="Young S."/>
            <person name="Zeng Q."/>
            <person name="Birren B.W."/>
            <person name="Cuomo C.A."/>
            <person name="White T.C."/>
        </authorList>
    </citation>
    <scope>NUCLEOTIDE SEQUENCE [LARGE SCALE GENOMIC DNA]</scope>
    <source>
        <strain evidence="2">ATCC MYA-4606 / CBS 127.97</strain>
    </source>
</reference>
<dbReference type="HOGENOM" id="CLU_1548712_0_0_1"/>
<name>F2PNC0_TRIEC</name>
<accession>F2PNC0</accession>
<organism evidence="1 2">
    <name type="scientific">Trichophyton equinum (strain ATCC MYA-4606 / CBS 127.97)</name>
    <name type="common">Horse ringworm fungus</name>
    <dbReference type="NCBI Taxonomy" id="559882"/>
    <lineage>
        <taxon>Eukaryota</taxon>
        <taxon>Fungi</taxon>
        <taxon>Dikarya</taxon>
        <taxon>Ascomycota</taxon>
        <taxon>Pezizomycotina</taxon>
        <taxon>Eurotiomycetes</taxon>
        <taxon>Eurotiomycetidae</taxon>
        <taxon>Onygenales</taxon>
        <taxon>Arthrodermataceae</taxon>
        <taxon>Trichophyton</taxon>
    </lineage>
</organism>
<evidence type="ECO:0000313" key="2">
    <source>
        <dbReference type="Proteomes" id="UP000009169"/>
    </source>
</evidence>
<dbReference type="AlphaFoldDB" id="F2PNC0"/>
<dbReference type="EMBL" id="DS995727">
    <property type="protein sequence ID" value="EGE03388.1"/>
    <property type="molecule type" value="Genomic_DNA"/>
</dbReference>
<dbReference type="VEuPathDB" id="FungiDB:TEQG_02424"/>
<sequence>MPIFEQLRRFCHAMSYIEKGVRAVGAPGSCFQQTALQRIWAWEELSLLGHSRALSYVSFTDEQDAPPVCSELRHARSGSTRRDPIEIERSWPTERIVGSDWLIRCRPPSAGRSFAVSSQFLSFVLSSGGARGSVGPGWAALWRGHWLAGDDGRAREDLEKTRAGAARSHRMKG</sequence>
<protein>
    <submittedName>
        <fullName evidence="1">Uncharacterized protein</fullName>
    </submittedName>
</protein>